<proteinExistence type="inferred from homology"/>
<dbReference type="GO" id="GO:0005783">
    <property type="term" value="C:endoplasmic reticulum"/>
    <property type="evidence" value="ECO:0007669"/>
    <property type="project" value="UniProtKB-SubCell"/>
</dbReference>
<name>A0AAJ0G254_9HYPO</name>
<feature type="compositionally biased region" description="Basic residues" evidence="10">
    <location>
        <begin position="592"/>
        <end position="601"/>
    </location>
</feature>
<evidence type="ECO:0000256" key="4">
    <source>
        <dbReference type="ARBA" id="ARBA00018350"/>
    </source>
</evidence>
<keyword evidence="6" id="KW-0256">Endoplasmic reticulum</keyword>
<keyword evidence="5 9" id="KW-0963">Cytoplasm</keyword>
<dbReference type="GO" id="GO:0005786">
    <property type="term" value="C:signal recognition particle, endoplasmic reticulum targeting"/>
    <property type="evidence" value="ECO:0007669"/>
    <property type="project" value="UniProtKB-UniRule"/>
</dbReference>
<evidence type="ECO:0000256" key="6">
    <source>
        <dbReference type="ARBA" id="ARBA00022824"/>
    </source>
</evidence>
<comment type="similarity">
    <text evidence="3 9">Belongs to the SRP72 family.</text>
</comment>
<evidence type="ECO:0000256" key="7">
    <source>
        <dbReference type="ARBA" id="ARBA00023135"/>
    </source>
</evidence>
<keyword evidence="8 9" id="KW-0687">Ribonucleoprotein</keyword>
<evidence type="ECO:0000313" key="12">
    <source>
        <dbReference type="EMBL" id="KAK2612915.1"/>
    </source>
</evidence>
<dbReference type="Pfam" id="PF08492">
    <property type="entry name" value="SRP72"/>
    <property type="match status" value="1"/>
</dbReference>
<accession>A0AAJ0G254</accession>
<protein>
    <recommendedName>
        <fullName evidence="4 9">Signal recognition particle subunit SRP72</fullName>
    </recommendedName>
</protein>
<dbReference type="InterPro" id="IPR011990">
    <property type="entry name" value="TPR-like_helical_dom_sf"/>
</dbReference>
<dbReference type="Proteomes" id="UP001251528">
    <property type="component" value="Unassembled WGS sequence"/>
</dbReference>
<dbReference type="AlphaFoldDB" id="A0AAJ0G254"/>
<feature type="domain" description="Signal recognition particle SRP72 subunit RNA-binding" evidence="11">
    <location>
        <begin position="546"/>
        <end position="594"/>
    </location>
</feature>
<reference evidence="12" key="1">
    <citation type="submission" date="2023-06" db="EMBL/GenBank/DDBJ databases">
        <title>Conoideocrella luteorostrata (Hypocreales: Clavicipitaceae), a potential biocontrol fungus for elongate hemlock scale in United States Christmas tree production areas.</title>
        <authorList>
            <person name="Barrett H."/>
            <person name="Lovett B."/>
            <person name="Macias A.M."/>
            <person name="Stajich J.E."/>
            <person name="Kasson M.T."/>
        </authorList>
    </citation>
    <scope>NUCLEOTIDE SEQUENCE</scope>
    <source>
        <strain evidence="12">ARSEF 14590</strain>
    </source>
</reference>
<comment type="caution">
    <text evidence="12">The sequence shown here is derived from an EMBL/GenBank/DDBJ whole genome shotgun (WGS) entry which is preliminary data.</text>
</comment>
<dbReference type="InterPro" id="IPR031545">
    <property type="entry name" value="SRP72_TPR-like"/>
</dbReference>
<dbReference type="Gene3D" id="1.25.40.10">
    <property type="entry name" value="Tetratricopeptide repeat domain"/>
    <property type="match status" value="1"/>
</dbReference>
<keyword evidence="7 9" id="KW-0733">Signal recognition particle</keyword>
<dbReference type="SUPFAM" id="SSF48452">
    <property type="entry name" value="TPR-like"/>
    <property type="match status" value="1"/>
</dbReference>
<dbReference type="PIRSF" id="PIRSF038922">
    <property type="entry name" value="SRP72"/>
    <property type="match status" value="1"/>
</dbReference>
<feature type="region of interest" description="Disordered" evidence="10">
    <location>
        <begin position="543"/>
        <end position="618"/>
    </location>
</feature>
<dbReference type="PANTHER" id="PTHR14094">
    <property type="entry name" value="SIGNAL RECOGNITION PARTICLE 72"/>
    <property type="match status" value="1"/>
</dbReference>
<sequence>MSQDPTAALAALLRAASITDHEEILKAANAALKSNKSDGLAQHTRVVALLKLDRFKDAYRAIIEGGLKLEGVCALEKAYALYKLSEMDEAATALASIGIEQRSLSHVAAQVAYRVEKFDEAQSIYNRLLASNSHEEYNDMKINIQAAQAQAEWKRVASSCSVDSEKVPDTFELCYNAACACIAQGSLSMASKLLQRALTLCDTTDELIQEEKEEERRFILAQQAFVFAKLGDGEHARDMYDSLDVKAEADADFRLIIENNRLALDEKPENPFLVERQLAAWLSSSKEAKLFNFQSGLLAQNSSIIDLQAHKINGVKTRAYEVADPTRMPSANSDVNNMSIIGAAAETHGLAEKNVLKHLTSLLKRRPYDVGLVLTIAQLQLRRRNFGAALYSLECFFSRLEGCDDEEYQRVRFSPGLIALAVSLKKVQKRDTSAKAQLIKAAEFWRNRPAKSAISLLQEAGIELVSSSSKDDIRLAGAIFAKLDAEEQTSSITSAGLVAALAAANASVVEEHTARLPSVESFIDGVNTGRLIDSGVLFYRGTSTSKKRPYPNDSTGERVPTKRTRRRLPKNFVEGQTPDPERWIPLRDRSSYRPKGKKGRKKAAESTQGGMIKEEETIGLVGGGGVKVERASMSGASKKKKKGKK</sequence>
<evidence type="ECO:0000256" key="3">
    <source>
        <dbReference type="ARBA" id="ARBA00007676"/>
    </source>
</evidence>
<dbReference type="Pfam" id="PF17004">
    <property type="entry name" value="SRP_TPR_like"/>
    <property type="match status" value="1"/>
</dbReference>
<dbReference type="InterPro" id="IPR026270">
    <property type="entry name" value="SRP72"/>
</dbReference>
<evidence type="ECO:0000256" key="5">
    <source>
        <dbReference type="ARBA" id="ARBA00022490"/>
    </source>
</evidence>
<dbReference type="GO" id="GO:0006614">
    <property type="term" value="P:SRP-dependent cotranslational protein targeting to membrane"/>
    <property type="evidence" value="ECO:0007669"/>
    <property type="project" value="UniProtKB-UniRule"/>
</dbReference>
<dbReference type="EMBL" id="JASWJB010000010">
    <property type="protein sequence ID" value="KAK2612915.1"/>
    <property type="molecule type" value="Genomic_DNA"/>
</dbReference>
<dbReference type="GO" id="GO:0043022">
    <property type="term" value="F:ribosome binding"/>
    <property type="evidence" value="ECO:0007669"/>
    <property type="project" value="TreeGrafter"/>
</dbReference>
<evidence type="ECO:0000313" key="13">
    <source>
        <dbReference type="Proteomes" id="UP001251528"/>
    </source>
</evidence>
<dbReference type="InterPro" id="IPR013699">
    <property type="entry name" value="Signal_recog_part_SRP72_RNA-bd"/>
</dbReference>
<evidence type="ECO:0000256" key="10">
    <source>
        <dbReference type="SAM" id="MobiDB-lite"/>
    </source>
</evidence>
<evidence type="ECO:0000256" key="2">
    <source>
        <dbReference type="ARBA" id="ARBA00004496"/>
    </source>
</evidence>
<organism evidence="12 13">
    <name type="scientific">Conoideocrella luteorostrata</name>
    <dbReference type="NCBI Taxonomy" id="1105319"/>
    <lineage>
        <taxon>Eukaryota</taxon>
        <taxon>Fungi</taxon>
        <taxon>Dikarya</taxon>
        <taxon>Ascomycota</taxon>
        <taxon>Pezizomycotina</taxon>
        <taxon>Sordariomycetes</taxon>
        <taxon>Hypocreomycetidae</taxon>
        <taxon>Hypocreales</taxon>
        <taxon>Clavicipitaceae</taxon>
        <taxon>Conoideocrella</taxon>
    </lineage>
</organism>
<evidence type="ECO:0000259" key="11">
    <source>
        <dbReference type="Pfam" id="PF08492"/>
    </source>
</evidence>
<dbReference type="PANTHER" id="PTHR14094:SF9">
    <property type="entry name" value="SIGNAL RECOGNITION PARTICLE SUBUNIT SRP72"/>
    <property type="match status" value="1"/>
</dbReference>
<evidence type="ECO:0000256" key="1">
    <source>
        <dbReference type="ARBA" id="ARBA00004240"/>
    </source>
</evidence>
<comment type="subcellular location">
    <subcellularLocation>
        <location evidence="2 9">Cytoplasm</location>
    </subcellularLocation>
    <subcellularLocation>
        <location evidence="1">Endoplasmic reticulum</location>
    </subcellularLocation>
</comment>
<evidence type="ECO:0000256" key="9">
    <source>
        <dbReference type="PIRNR" id="PIRNR038922"/>
    </source>
</evidence>
<keyword evidence="13" id="KW-1185">Reference proteome</keyword>
<dbReference type="GO" id="GO:0008312">
    <property type="term" value="F:7S RNA binding"/>
    <property type="evidence" value="ECO:0007669"/>
    <property type="project" value="InterPro"/>
</dbReference>
<comment type="function">
    <text evidence="9">Component of the signal recognition particle (SRP) complex, a ribonucleoprotein complex that mediates the cotranslational targeting of secretory and membrane proteins to the endoplasmic reticulum (ER).</text>
</comment>
<evidence type="ECO:0000256" key="8">
    <source>
        <dbReference type="ARBA" id="ARBA00023274"/>
    </source>
</evidence>
<gene>
    <name evidence="12" type="primary">srp72</name>
    <name evidence="12" type="ORF">QQS21_001026</name>
</gene>
<feature type="compositionally biased region" description="Basic and acidic residues" evidence="10">
    <location>
        <begin position="579"/>
        <end position="591"/>
    </location>
</feature>